<accession>A0A812JJH7</accession>
<dbReference type="AlphaFoldDB" id="A0A812JJH7"/>
<gene>
    <name evidence="2" type="ORF">SNAT2548_LOCUS6367</name>
</gene>
<feature type="non-terminal residue" evidence="2">
    <location>
        <position position="159"/>
    </location>
</feature>
<evidence type="ECO:0000313" key="3">
    <source>
        <dbReference type="Proteomes" id="UP000604046"/>
    </source>
</evidence>
<comment type="caution">
    <text evidence="2">The sequence shown here is derived from an EMBL/GenBank/DDBJ whole genome shotgun (WGS) entry which is preliminary data.</text>
</comment>
<proteinExistence type="predicted"/>
<dbReference type="EMBL" id="CAJNDS010000424">
    <property type="protein sequence ID" value="CAE7204554.1"/>
    <property type="molecule type" value="Genomic_DNA"/>
</dbReference>
<keyword evidence="1" id="KW-0732">Signal</keyword>
<name>A0A812JJH7_9DINO</name>
<sequence>ASKLTATYLILASASASLPVFAAPSSCRRSQVCSRLYQGHTLSGRAQVQALDRRRLCRRAFGGAFDGLGQLLTLGLALSPAIIYEVAAGWMPADEALDGKAGEAGQAGEVVRLTGTPLEVPTPDAQAVEKWEDGEDDISRLVSTLEQLAQRLGSSDTFL</sequence>
<feature type="signal peptide" evidence="1">
    <location>
        <begin position="1"/>
        <end position="22"/>
    </location>
</feature>
<evidence type="ECO:0000313" key="2">
    <source>
        <dbReference type="EMBL" id="CAE7204554.1"/>
    </source>
</evidence>
<feature type="chain" id="PRO_5032488533" evidence="1">
    <location>
        <begin position="23"/>
        <end position="159"/>
    </location>
</feature>
<organism evidence="2 3">
    <name type="scientific">Symbiodinium natans</name>
    <dbReference type="NCBI Taxonomy" id="878477"/>
    <lineage>
        <taxon>Eukaryota</taxon>
        <taxon>Sar</taxon>
        <taxon>Alveolata</taxon>
        <taxon>Dinophyceae</taxon>
        <taxon>Suessiales</taxon>
        <taxon>Symbiodiniaceae</taxon>
        <taxon>Symbiodinium</taxon>
    </lineage>
</organism>
<protein>
    <submittedName>
        <fullName evidence="2">Uncharacterized protein</fullName>
    </submittedName>
</protein>
<reference evidence="2" key="1">
    <citation type="submission" date="2021-02" db="EMBL/GenBank/DDBJ databases">
        <authorList>
            <person name="Dougan E. K."/>
            <person name="Rhodes N."/>
            <person name="Thang M."/>
            <person name="Chan C."/>
        </authorList>
    </citation>
    <scope>NUCLEOTIDE SEQUENCE</scope>
</reference>
<keyword evidence="3" id="KW-1185">Reference proteome</keyword>
<evidence type="ECO:0000256" key="1">
    <source>
        <dbReference type="SAM" id="SignalP"/>
    </source>
</evidence>
<feature type="non-terminal residue" evidence="2">
    <location>
        <position position="1"/>
    </location>
</feature>
<dbReference type="Proteomes" id="UP000604046">
    <property type="component" value="Unassembled WGS sequence"/>
</dbReference>